<feature type="region of interest" description="Disordered" evidence="14">
    <location>
        <begin position="720"/>
        <end position="759"/>
    </location>
</feature>
<sequence>MGNASSTVTAGIKDQVNAKGNAINQLGDVTGKGFLADLANEAVRSGNTEELDRMIMEKVQPMLYNNGEGTMLPLSEIIAQRHKERTGNKFVYESPSIETRFVCWDLNCRGAVGETLLHTCFLAGLPKHMKLLAERLIYIFPKIINDFYLSDEYYGETVLHMGIVSENAEIVRYLLKNGADVNSRCSGNFFTCDDQKSSRTDHQEVEHAIISKHTKYPGHIYWGEYPLSFAACLSQPECFRMLVAHGADVNAQDSNGNTVLHICTIHENWEMFKLALQTSADLHILNRQGLTPLTLAAFLAKKEMMQKIVEEERTVNWTYGRTQSAAYPLEHVDSIEPTTGKINVKSVLTIAVYGEKAEHLSLLPHLLEQLVHQKWTAYGRKTLFAQLFMFCVYFLCVTTCFLLRPTPFVRSVENGTDSFVCVLPRNLSDVRPAPVSTKTYIHHILHIICTTGATLYLVQAALHIKNVGSSLYFLSLSGFPAKAIFLFSCILMVISFTLRLFCLDEVEDVVWMIIVLLTSLKFLFFCRGFKSVGPFVLMLYKIIIRDLMRFFLIYLVIVIGFSQAFYVIFLGYKRNSNTNIEKEPSIMSNVAESYVRMFIMSLTEFTVFFEQLEECEHTVIGKIAFVIYMLLVTLLLINMLIAMMTNTYTEVSGNSLEWLRQWSAIILMMELSFDQKTRLRYQRRYGILFDGGENLVLLLKDKMTEDEFESLRKKTHEERRRFREELRTNQRRRPAFTCKQGANYFRRRNRSQNQQNPNK</sequence>
<keyword evidence="2" id="KW-0813">Transport</keyword>
<dbReference type="Pfam" id="PF00520">
    <property type="entry name" value="Ion_trans"/>
    <property type="match status" value="1"/>
</dbReference>
<evidence type="ECO:0000256" key="7">
    <source>
        <dbReference type="ARBA" id="ARBA00022737"/>
    </source>
</evidence>
<feature type="transmembrane region" description="Helical" evidence="15">
    <location>
        <begin position="470"/>
        <end position="497"/>
    </location>
</feature>
<dbReference type="Proteomes" id="UP001152747">
    <property type="component" value="Unassembled WGS sequence"/>
</dbReference>
<keyword evidence="9 15" id="KW-1133">Transmembrane helix</keyword>
<evidence type="ECO:0000256" key="5">
    <source>
        <dbReference type="ARBA" id="ARBA00022673"/>
    </source>
</evidence>
<dbReference type="EMBL" id="CANHGI010000002">
    <property type="protein sequence ID" value="CAI5441939.1"/>
    <property type="molecule type" value="Genomic_DNA"/>
</dbReference>
<evidence type="ECO:0000256" key="4">
    <source>
        <dbReference type="ARBA" id="ARBA00022568"/>
    </source>
</evidence>
<keyword evidence="11 15" id="KW-0472">Membrane</keyword>
<feature type="domain" description="Ion transport" evidence="16">
    <location>
        <begin position="383"/>
        <end position="651"/>
    </location>
</feature>
<evidence type="ECO:0000259" key="16">
    <source>
        <dbReference type="Pfam" id="PF00520"/>
    </source>
</evidence>
<dbReference type="Gene3D" id="1.25.40.20">
    <property type="entry name" value="Ankyrin repeat-containing domain"/>
    <property type="match status" value="1"/>
</dbReference>
<feature type="transmembrane region" description="Helical" evidence="15">
    <location>
        <begin position="440"/>
        <end position="458"/>
    </location>
</feature>
<feature type="transmembrane region" description="Helical" evidence="15">
    <location>
        <begin position="550"/>
        <end position="573"/>
    </location>
</feature>
<comment type="subcellular location">
    <subcellularLocation>
        <location evidence="1">Cell membrane</location>
        <topology evidence="1">Multi-pass membrane protein</topology>
    </subcellularLocation>
</comment>
<keyword evidence="8" id="KW-0106">Calcium</keyword>
<evidence type="ECO:0000256" key="9">
    <source>
        <dbReference type="ARBA" id="ARBA00022989"/>
    </source>
</evidence>
<evidence type="ECO:0000256" key="14">
    <source>
        <dbReference type="SAM" id="MobiDB-lite"/>
    </source>
</evidence>
<dbReference type="GO" id="GO:0005262">
    <property type="term" value="F:calcium channel activity"/>
    <property type="evidence" value="ECO:0007669"/>
    <property type="project" value="UniProtKB-KW"/>
</dbReference>
<keyword evidence="10" id="KW-0406">Ion transport</keyword>
<dbReference type="PANTHER" id="PTHR10582">
    <property type="entry name" value="TRANSIENT RECEPTOR POTENTIAL ION CHANNEL PROTEIN"/>
    <property type="match status" value="1"/>
</dbReference>
<dbReference type="AlphaFoldDB" id="A0A9P1MVM6"/>
<dbReference type="Pfam" id="PF12796">
    <property type="entry name" value="Ank_2"/>
    <property type="match status" value="2"/>
</dbReference>
<feature type="repeat" description="ANK" evidence="13">
    <location>
        <begin position="222"/>
        <end position="254"/>
    </location>
</feature>
<feature type="transmembrane region" description="Helical" evidence="15">
    <location>
        <begin position="383"/>
        <end position="404"/>
    </location>
</feature>
<dbReference type="InterPro" id="IPR005821">
    <property type="entry name" value="Ion_trans_dom"/>
</dbReference>
<evidence type="ECO:0000256" key="3">
    <source>
        <dbReference type="ARBA" id="ARBA00022475"/>
    </source>
</evidence>
<dbReference type="GO" id="GO:0098703">
    <property type="term" value="P:calcium ion import across plasma membrane"/>
    <property type="evidence" value="ECO:0007669"/>
    <property type="project" value="TreeGrafter"/>
</dbReference>
<dbReference type="GO" id="GO:0005886">
    <property type="term" value="C:plasma membrane"/>
    <property type="evidence" value="ECO:0007669"/>
    <property type="project" value="UniProtKB-SubCell"/>
</dbReference>
<dbReference type="PROSITE" id="PS50088">
    <property type="entry name" value="ANK_REPEAT"/>
    <property type="match status" value="3"/>
</dbReference>
<keyword evidence="13" id="KW-0040">ANK repeat</keyword>
<evidence type="ECO:0000256" key="13">
    <source>
        <dbReference type="PROSITE-ProRule" id="PRU00023"/>
    </source>
</evidence>
<organism evidence="17 18">
    <name type="scientific">Caenorhabditis angaria</name>
    <dbReference type="NCBI Taxonomy" id="860376"/>
    <lineage>
        <taxon>Eukaryota</taxon>
        <taxon>Metazoa</taxon>
        <taxon>Ecdysozoa</taxon>
        <taxon>Nematoda</taxon>
        <taxon>Chromadorea</taxon>
        <taxon>Rhabditida</taxon>
        <taxon>Rhabditina</taxon>
        <taxon>Rhabditomorpha</taxon>
        <taxon>Rhabditoidea</taxon>
        <taxon>Rhabditidae</taxon>
        <taxon>Peloderinae</taxon>
        <taxon>Caenorhabditis</taxon>
    </lineage>
</organism>
<keyword evidence="5" id="KW-0107">Calcium channel</keyword>
<name>A0A9P1MVM6_9PELO</name>
<feature type="repeat" description="ANK" evidence="13">
    <location>
        <begin position="154"/>
        <end position="186"/>
    </location>
</feature>
<feature type="transmembrane region" description="Helical" evidence="15">
    <location>
        <begin position="624"/>
        <end position="646"/>
    </location>
</feature>
<gene>
    <name evidence="17" type="ORF">CAMP_LOCUS4576</name>
</gene>
<keyword evidence="6 15" id="KW-0812">Transmembrane</keyword>
<evidence type="ECO:0000256" key="1">
    <source>
        <dbReference type="ARBA" id="ARBA00004651"/>
    </source>
</evidence>
<proteinExistence type="predicted"/>
<evidence type="ECO:0000313" key="17">
    <source>
        <dbReference type="EMBL" id="CAI5441939.1"/>
    </source>
</evidence>
<dbReference type="InterPro" id="IPR002110">
    <property type="entry name" value="Ankyrin_rpt"/>
</dbReference>
<dbReference type="OrthoDB" id="533508at2759"/>
<evidence type="ECO:0000313" key="18">
    <source>
        <dbReference type="Proteomes" id="UP001152747"/>
    </source>
</evidence>
<evidence type="ECO:0000256" key="6">
    <source>
        <dbReference type="ARBA" id="ARBA00022692"/>
    </source>
</evidence>
<evidence type="ECO:0000256" key="15">
    <source>
        <dbReference type="SAM" id="Phobius"/>
    </source>
</evidence>
<accession>A0A9P1MVM6</accession>
<dbReference type="InterPro" id="IPR036770">
    <property type="entry name" value="Ankyrin_rpt-contain_sf"/>
</dbReference>
<keyword evidence="3" id="KW-1003">Cell membrane</keyword>
<evidence type="ECO:0000256" key="8">
    <source>
        <dbReference type="ARBA" id="ARBA00022837"/>
    </source>
</evidence>
<evidence type="ECO:0000256" key="11">
    <source>
        <dbReference type="ARBA" id="ARBA00023136"/>
    </source>
</evidence>
<feature type="repeat" description="ANK" evidence="13">
    <location>
        <begin position="255"/>
        <end position="287"/>
    </location>
</feature>
<dbReference type="InterPro" id="IPR024862">
    <property type="entry name" value="TRPV"/>
</dbReference>
<keyword evidence="7" id="KW-0677">Repeat</keyword>
<dbReference type="SUPFAM" id="SSF48403">
    <property type="entry name" value="Ankyrin repeat"/>
    <property type="match status" value="1"/>
</dbReference>
<evidence type="ECO:0000256" key="10">
    <source>
        <dbReference type="ARBA" id="ARBA00023065"/>
    </source>
</evidence>
<evidence type="ECO:0000256" key="12">
    <source>
        <dbReference type="ARBA" id="ARBA00023303"/>
    </source>
</evidence>
<evidence type="ECO:0000256" key="2">
    <source>
        <dbReference type="ARBA" id="ARBA00022448"/>
    </source>
</evidence>
<protein>
    <recommendedName>
        <fullName evidence="16">Ion transport domain-containing protein</fullName>
    </recommendedName>
</protein>
<dbReference type="SMART" id="SM00248">
    <property type="entry name" value="ANK"/>
    <property type="match status" value="4"/>
</dbReference>
<comment type="caution">
    <text evidence="17">The sequence shown here is derived from an EMBL/GenBank/DDBJ whole genome shotgun (WGS) entry which is preliminary data.</text>
</comment>
<dbReference type="PANTHER" id="PTHR10582:SF28">
    <property type="entry name" value="NANCHUNG, ISOFORM B"/>
    <property type="match status" value="1"/>
</dbReference>
<reference evidence="17" key="1">
    <citation type="submission" date="2022-11" db="EMBL/GenBank/DDBJ databases">
        <authorList>
            <person name="Kikuchi T."/>
        </authorList>
    </citation>
    <scope>NUCLEOTIDE SEQUENCE</scope>
    <source>
        <strain evidence="17">PS1010</strain>
    </source>
</reference>
<dbReference type="PROSITE" id="PS50297">
    <property type="entry name" value="ANK_REP_REGION"/>
    <property type="match status" value="2"/>
</dbReference>
<keyword evidence="12" id="KW-0407">Ion channel</keyword>
<keyword evidence="18" id="KW-1185">Reference proteome</keyword>
<keyword evidence="4" id="KW-0109">Calcium transport</keyword>
<feature type="transmembrane region" description="Helical" evidence="15">
    <location>
        <begin position="509"/>
        <end position="529"/>
    </location>
</feature>